<dbReference type="EMBL" id="FQXH01000010">
    <property type="protein sequence ID" value="SHH20699.1"/>
    <property type="molecule type" value="Genomic_DNA"/>
</dbReference>
<name>A0A1M5R3Z2_9FIRM</name>
<evidence type="ECO:0000259" key="1">
    <source>
        <dbReference type="Pfam" id="PF01973"/>
    </source>
</evidence>
<accession>A0A1M5R3Z2</accession>
<reference evidence="3" key="1">
    <citation type="submission" date="2016-11" db="EMBL/GenBank/DDBJ databases">
        <authorList>
            <person name="Varghese N."/>
            <person name="Submissions S."/>
        </authorList>
    </citation>
    <scope>NUCLEOTIDE SEQUENCE [LARGE SCALE GENOMIC DNA]</scope>
    <source>
        <strain evidence="3">DSM 15285</strain>
    </source>
</reference>
<evidence type="ECO:0000313" key="3">
    <source>
        <dbReference type="Proteomes" id="UP000242520"/>
    </source>
</evidence>
<organism evidence="2 3">
    <name type="scientific">Tepidibacter thalassicus DSM 15285</name>
    <dbReference type="NCBI Taxonomy" id="1123350"/>
    <lineage>
        <taxon>Bacteria</taxon>
        <taxon>Bacillati</taxon>
        <taxon>Bacillota</taxon>
        <taxon>Clostridia</taxon>
        <taxon>Peptostreptococcales</taxon>
        <taxon>Peptostreptococcaceae</taxon>
        <taxon>Tepidibacter</taxon>
    </lineage>
</organism>
<dbReference type="RefSeq" id="WP_072724651.1">
    <property type="nucleotide sequence ID" value="NZ_FQXH01000010.1"/>
</dbReference>
<dbReference type="AlphaFoldDB" id="A0A1M5R3Z2"/>
<dbReference type="OrthoDB" id="5291305at2"/>
<proteinExistence type="predicted"/>
<feature type="domain" description="6-hydroxymethylpterin diphosphokinase MptE-like" evidence="1">
    <location>
        <begin position="178"/>
        <end position="347"/>
    </location>
</feature>
<dbReference type="InterPro" id="IPR002826">
    <property type="entry name" value="MptE-like"/>
</dbReference>
<gene>
    <name evidence="2" type="ORF">SAMN02744040_01218</name>
</gene>
<sequence>MIINLEKAKKRGHTLKVNYNGREFYIHSKYDPINEAINTFKDINKYNADTIFVLFGGGLGYNLLQLYGIITEKSNVILIEPNKEIFSIAMQNSEYENVINKKNVQIIIGENIARFKYLLNNILNENQYRNIKMYKLNSYENIYRSYFNELERVVKLYNDQLLFHIDTANILADKISENAIMNIYHIVNKGNSINKLKNVFKDKPAIIVSAGPSLEKNIDKLKYIQNKALIIAGVRTLKPLLQRGIKPHILCNIDPNDIAYTLVEKYISNDIPLITLIHSNNKLINNYKGKVVFTNDKYYEDLIYKLENEKYDIIESGGSVANYSTAIANYLGCNPIVFIGQDLAYTDNKYHSDSASISENKIDQNEKDLIKVKDIHGEDILTSSSLYSFLCWFEEFIQKNNDKHFINATEGGVDIKGTNIMSLEDVIKRYCSCEFNPKNVIDSVVKYKYVSGDEINNKIDVLNKIYDNLQIIKECINENINLSMKLVDYYNENIDVDINCVLNRMDEIDELIESYKVENNLLVYCLQPSMINITLNYGEKINENEREASIRISKRNLGMYKARYEVILKMEHYLKRLIDKIC</sequence>
<dbReference type="PANTHER" id="PTHR41786">
    <property type="entry name" value="MOTILITY ACCESSORY FACTOR MAF"/>
    <property type="match status" value="1"/>
</dbReference>
<dbReference type="PANTHER" id="PTHR41786:SF1">
    <property type="entry name" value="6-HYDROXYMETHYLPTERIN DIPHOSPHOKINASE MPTE-LIKE DOMAIN-CONTAINING PROTEIN"/>
    <property type="match status" value="1"/>
</dbReference>
<protein>
    <submittedName>
        <fullName evidence="2">Uncharacterized conserved protein</fullName>
    </submittedName>
</protein>
<dbReference type="Proteomes" id="UP000242520">
    <property type="component" value="Unassembled WGS sequence"/>
</dbReference>
<keyword evidence="3" id="KW-1185">Reference proteome</keyword>
<dbReference type="STRING" id="1123350.SAMN02744040_01218"/>
<dbReference type="Pfam" id="PF01973">
    <property type="entry name" value="MptE-like"/>
    <property type="match status" value="1"/>
</dbReference>
<evidence type="ECO:0000313" key="2">
    <source>
        <dbReference type="EMBL" id="SHH20699.1"/>
    </source>
</evidence>